<evidence type="ECO:0000256" key="7">
    <source>
        <dbReference type="ARBA" id="ARBA00023136"/>
    </source>
</evidence>
<evidence type="ECO:0000256" key="9">
    <source>
        <dbReference type="SAM" id="MobiDB-lite"/>
    </source>
</evidence>
<organism evidence="10 11">
    <name type="scientific">Laetiporus sulphureus 93-53</name>
    <dbReference type="NCBI Taxonomy" id="1314785"/>
    <lineage>
        <taxon>Eukaryota</taxon>
        <taxon>Fungi</taxon>
        <taxon>Dikarya</taxon>
        <taxon>Basidiomycota</taxon>
        <taxon>Agaricomycotina</taxon>
        <taxon>Agaricomycetes</taxon>
        <taxon>Polyporales</taxon>
        <taxon>Laetiporus</taxon>
    </lineage>
</organism>
<keyword evidence="7 8" id="KW-0472">Membrane</keyword>
<dbReference type="GO" id="GO:0016192">
    <property type="term" value="P:vesicle-mediated transport"/>
    <property type="evidence" value="ECO:0007669"/>
    <property type="project" value="TreeGrafter"/>
</dbReference>
<evidence type="ECO:0000256" key="3">
    <source>
        <dbReference type="ARBA" id="ARBA00005467"/>
    </source>
</evidence>
<evidence type="ECO:0000256" key="4">
    <source>
        <dbReference type="ARBA" id="ARBA00013603"/>
    </source>
</evidence>
<comment type="function">
    <text evidence="1 8">Golgi membrane protein involved in vesicular trafficking.</text>
</comment>
<protein>
    <recommendedName>
        <fullName evidence="4 8">Golgi apparatus membrane protein TVP23</fullName>
    </recommendedName>
</protein>
<dbReference type="OrthoDB" id="2151161at2759"/>
<dbReference type="Pfam" id="PF05832">
    <property type="entry name" value="DUF846"/>
    <property type="match status" value="1"/>
</dbReference>
<feature type="transmembrane region" description="Helical" evidence="8">
    <location>
        <begin position="96"/>
        <end position="114"/>
    </location>
</feature>
<keyword evidence="11" id="KW-1185">Reference proteome</keyword>
<name>A0A165EEU4_9APHY</name>
<evidence type="ECO:0000256" key="8">
    <source>
        <dbReference type="RuleBase" id="RU361206"/>
    </source>
</evidence>
<evidence type="ECO:0000313" key="11">
    <source>
        <dbReference type="Proteomes" id="UP000076871"/>
    </source>
</evidence>
<comment type="similarity">
    <text evidence="3 8">Belongs to the TVP23 family.</text>
</comment>
<evidence type="ECO:0000256" key="6">
    <source>
        <dbReference type="ARBA" id="ARBA00022989"/>
    </source>
</evidence>
<dbReference type="GO" id="GO:0009306">
    <property type="term" value="P:protein secretion"/>
    <property type="evidence" value="ECO:0007669"/>
    <property type="project" value="TreeGrafter"/>
</dbReference>
<evidence type="ECO:0000313" key="10">
    <source>
        <dbReference type="EMBL" id="KZT06900.1"/>
    </source>
</evidence>
<dbReference type="Proteomes" id="UP000076871">
    <property type="component" value="Unassembled WGS sequence"/>
</dbReference>
<comment type="subcellular location">
    <subcellularLocation>
        <location evidence="2 8">Golgi apparatus membrane</location>
        <topology evidence="2 8">Multi-pass membrane protein</topology>
    </subcellularLocation>
</comment>
<evidence type="ECO:0000256" key="1">
    <source>
        <dbReference type="ARBA" id="ARBA00003246"/>
    </source>
</evidence>
<gene>
    <name evidence="10" type="ORF">LAESUDRAFT_759066</name>
</gene>
<keyword evidence="5 8" id="KW-0812">Transmembrane</keyword>
<evidence type="ECO:0000256" key="2">
    <source>
        <dbReference type="ARBA" id="ARBA00004653"/>
    </source>
</evidence>
<keyword evidence="6 8" id="KW-1133">Transmembrane helix</keyword>
<dbReference type="STRING" id="1314785.A0A165EEU4"/>
<reference evidence="10 11" key="1">
    <citation type="journal article" date="2016" name="Mol. Biol. Evol.">
        <title>Comparative Genomics of Early-Diverging Mushroom-Forming Fungi Provides Insights into the Origins of Lignocellulose Decay Capabilities.</title>
        <authorList>
            <person name="Nagy L.G."/>
            <person name="Riley R."/>
            <person name="Tritt A."/>
            <person name="Adam C."/>
            <person name="Daum C."/>
            <person name="Floudas D."/>
            <person name="Sun H."/>
            <person name="Yadav J.S."/>
            <person name="Pangilinan J."/>
            <person name="Larsson K.H."/>
            <person name="Matsuura K."/>
            <person name="Barry K."/>
            <person name="Labutti K."/>
            <person name="Kuo R."/>
            <person name="Ohm R.A."/>
            <person name="Bhattacharya S.S."/>
            <person name="Shirouzu T."/>
            <person name="Yoshinaga Y."/>
            <person name="Martin F.M."/>
            <person name="Grigoriev I.V."/>
            <person name="Hibbett D.S."/>
        </authorList>
    </citation>
    <scope>NUCLEOTIDE SEQUENCE [LARGE SCALE GENOMIC DNA]</scope>
    <source>
        <strain evidence="10 11">93-53</strain>
    </source>
</reference>
<proteinExistence type="inferred from homology"/>
<feature type="region of interest" description="Disordered" evidence="9">
    <location>
        <begin position="1"/>
        <end position="30"/>
    </location>
</feature>
<dbReference type="InterPro" id="IPR008564">
    <property type="entry name" value="TVP23-like"/>
</dbReference>
<dbReference type="GO" id="GO:0000139">
    <property type="term" value="C:Golgi membrane"/>
    <property type="evidence" value="ECO:0007669"/>
    <property type="project" value="UniProtKB-SubCell"/>
</dbReference>
<dbReference type="AlphaFoldDB" id="A0A165EEU4"/>
<feature type="transmembrane region" description="Helical" evidence="8">
    <location>
        <begin position="206"/>
        <end position="227"/>
    </location>
</feature>
<dbReference type="InParanoid" id="A0A165EEU4"/>
<dbReference type="EMBL" id="KV427622">
    <property type="protein sequence ID" value="KZT06900.1"/>
    <property type="molecule type" value="Genomic_DNA"/>
</dbReference>
<dbReference type="PANTHER" id="PTHR13019:SF7">
    <property type="entry name" value="GOLGI APPARATUS MEMBRANE PROTEIN TVP23"/>
    <property type="match status" value="1"/>
</dbReference>
<dbReference type="GeneID" id="63829567"/>
<dbReference type="PANTHER" id="PTHR13019">
    <property type="entry name" value="GOLGI APPARATUS MEMBRANE PROTEIN TVP23"/>
    <property type="match status" value="1"/>
</dbReference>
<dbReference type="FunCoup" id="A0A165EEU4">
    <property type="interactions" value="154"/>
</dbReference>
<feature type="transmembrane region" description="Helical" evidence="8">
    <location>
        <begin position="179"/>
        <end position="200"/>
    </location>
</feature>
<evidence type="ECO:0000256" key="5">
    <source>
        <dbReference type="ARBA" id="ARBA00022692"/>
    </source>
</evidence>
<sequence length="269" mass="29532">MSSVSTPLLQTIEPDEPTEHAVPTGNINASSANRRTPVVLTPGARVSEPMATNSADAESGIAGIFRQSAHPMALLFLFLLRIAAITVYLLCGFFTSNFVLSTVLVVVLLAMDFWNCRNVAGRILVGLRYWNQVDDDGESYWVFESRDVRTPSLLTNGFQTLTPRNLQPSRPANPIDSKMFWIALYVFPLLWAALFIVSLLKFNLSFVPIVVLALVFNFSNAIGFTYADRDAKQKWANNLASSGWSMGMGGFGGQILSGVVKNSVGRVFK</sequence>
<dbReference type="RefSeq" id="XP_040764640.1">
    <property type="nucleotide sequence ID" value="XM_040912539.1"/>
</dbReference>
<accession>A0A165EEU4</accession>
<keyword evidence="8" id="KW-0333">Golgi apparatus</keyword>